<dbReference type="InterPro" id="IPR029046">
    <property type="entry name" value="LolA/LolB/LppX"/>
</dbReference>
<evidence type="ECO:0000313" key="4">
    <source>
        <dbReference type="EMBL" id="SDE02662.1"/>
    </source>
</evidence>
<dbReference type="EMBL" id="FMZE01000018">
    <property type="protein sequence ID" value="SDE02662.1"/>
    <property type="molecule type" value="Genomic_DNA"/>
</dbReference>
<keyword evidence="5" id="KW-1185">Reference proteome</keyword>
<gene>
    <name evidence="4" type="ORF">SAMN05421630_1185</name>
</gene>
<dbReference type="AlphaFoldDB" id="A0A222VKE4"/>
<accession>A0A222VKE4</accession>
<evidence type="ECO:0000256" key="2">
    <source>
        <dbReference type="ARBA" id="ARBA00009194"/>
    </source>
</evidence>
<name>A0A222VKE4_9PSEU</name>
<dbReference type="SUPFAM" id="SSF89392">
    <property type="entry name" value="Prokaryotic lipoproteins and lipoprotein localization factors"/>
    <property type="match status" value="1"/>
</dbReference>
<organism evidence="4 5">
    <name type="scientific">Prauserella marina</name>
    <dbReference type="NCBI Taxonomy" id="530584"/>
    <lineage>
        <taxon>Bacteria</taxon>
        <taxon>Bacillati</taxon>
        <taxon>Actinomycetota</taxon>
        <taxon>Actinomycetes</taxon>
        <taxon>Pseudonocardiales</taxon>
        <taxon>Pseudonocardiaceae</taxon>
        <taxon>Prauserella</taxon>
    </lineage>
</organism>
<evidence type="ECO:0000313" key="5">
    <source>
        <dbReference type="Proteomes" id="UP000199494"/>
    </source>
</evidence>
<protein>
    <submittedName>
        <fullName evidence="4">Lipoprotein LprG</fullName>
    </submittedName>
</protein>
<dbReference type="RefSeq" id="WP_091810845.1">
    <property type="nucleotide sequence ID" value="NZ_CP016353.1"/>
</dbReference>
<reference evidence="4 5" key="1">
    <citation type="submission" date="2016-10" db="EMBL/GenBank/DDBJ databases">
        <authorList>
            <person name="de Groot N.N."/>
        </authorList>
    </citation>
    <scope>NUCLEOTIDE SEQUENCE [LARGE SCALE GENOMIC DNA]</scope>
    <source>
        <strain evidence="4 5">CGMCC 4.5506</strain>
    </source>
</reference>
<dbReference type="Pfam" id="PF07161">
    <property type="entry name" value="LppX_LprAFG"/>
    <property type="match status" value="1"/>
</dbReference>
<keyword evidence="4" id="KW-0449">Lipoprotein</keyword>
<sequence length="233" mass="25363">MVSRRIAFLLVLVIGMLGGCTPSPDTSGPLPEGRGLVDESATQLRELRSVRFQVSLSGTVPGLSIREVDGVATRQGGEYGFASGDADVQEHTDRVQYRFLLSGDRLRLTDKDGNTSERPVPAEFSPARLLDPERGLYQLLEKASGLTTEGREELDGVSSYRVTGELSRSVVSALVPGIDADVDVKFWVAEGKNRDLLRLWIQIPPRQKNEGSVMLEVALSEHNAPVRESSDAS</sequence>
<dbReference type="STRING" id="530584.SAMN05421630_1185"/>
<comment type="subcellular location">
    <subcellularLocation>
        <location evidence="1">Cell envelope</location>
    </subcellularLocation>
</comment>
<dbReference type="PROSITE" id="PS51257">
    <property type="entry name" value="PROKAR_LIPOPROTEIN"/>
    <property type="match status" value="1"/>
</dbReference>
<dbReference type="CDD" id="cd16334">
    <property type="entry name" value="LppX-like"/>
    <property type="match status" value="1"/>
</dbReference>
<evidence type="ECO:0000256" key="3">
    <source>
        <dbReference type="ARBA" id="ARBA00022475"/>
    </source>
</evidence>
<dbReference type="OrthoDB" id="3635284at2"/>
<dbReference type="InterPro" id="IPR009830">
    <property type="entry name" value="LppX/LprAFG"/>
</dbReference>
<dbReference type="Proteomes" id="UP000199494">
    <property type="component" value="Unassembled WGS sequence"/>
</dbReference>
<dbReference type="GO" id="GO:0030313">
    <property type="term" value="C:cell envelope"/>
    <property type="evidence" value="ECO:0007669"/>
    <property type="project" value="UniProtKB-SubCell"/>
</dbReference>
<evidence type="ECO:0000256" key="1">
    <source>
        <dbReference type="ARBA" id="ARBA00004196"/>
    </source>
</evidence>
<keyword evidence="3" id="KW-1003">Cell membrane</keyword>
<dbReference type="Gene3D" id="2.50.20.20">
    <property type="match status" value="1"/>
</dbReference>
<dbReference type="KEGG" id="pmad:BAY61_04635"/>
<proteinExistence type="inferred from homology"/>
<keyword evidence="3" id="KW-0472">Membrane</keyword>
<comment type="similarity">
    <text evidence="2">Belongs to the LppX/LprAFG lipoprotein family.</text>
</comment>